<evidence type="ECO:0000256" key="3">
    <source>
        <dbReference type="ARBA" id="ARBA00022756"/>
    </source>
</evidence>
<evidence type="ECO:0000256" key="4">
    <source>
        <dbReference type="ARBA" id="ARBA00022801"/>
    </source>
</evidence>
<dbReference type="InterPro" id="IPR000073">
    <property type="entry name" value="AB_hydrolase_1"/>
</dbReference>
<feature type="domain" description="AB hydrolase-1" evidence="6">
    <location>
        <begin position="16"/>
        <end position="240"/>
    </location>
</feature>
<feature type="active site" evidence="5">
    <location>
        <position position="206"/>
    </location>
</feature>
<organism evidence="7 8">
    <name type="scientific">Shewanella electrica</name>
    <dbReference type="NCBI Taxonomy" id="515560"/>
    <lineage>
        <taxon>Bacteria</taxon>
        <taxon>Pseudomonadati</taxon>
        <taxon>Pseudomonadota</taxon>
        <taxon>Gammaproteobacteria</taxon>
        <taxon>Alteromonadales</taxon>
        <taxon>Shewanellaceae</taxon>
        <taxon>Shewanella</taxon>
    </lineage>
</organism>
<feature type="binding site" evidence="5">
    <location>
        <begin position="142"/>
        <end position="146"/>
    </location>
    <ligand>
        <name>substrate</name>
    </ligand>
</feature>
<evidence type="ECO:0000256" key="5">
    <source>
        <dbReference type="HAMAP-Rule" id="MF_01260"/>
    </source>
</evidence>
<sequence length="257" mass="27865">MNSPSLFMQASGHGQPLVLLHGWGMNSSIFTPLVAQLPQFQCFQVDLPGFGDSAPVAGGFDAWVEQLAQQLPQQAIVLGWSLGGLLATSLAQRFPSNVAALITVASSPCFLANAEWPGIPPKVLQQFEQQLQQDLAKTIERFLALQAMGSDSARDDIRQVRELVLAKPLPDATALSAGLAMLRDVDLRDHLPALQQPWLRLWGKLDGLVPQRVIAQLPTADNVTDCVFAKASHAPFISHPQDVVAEIQRWSAARGLI</sequence>
<comment type="caution">
    <text evidence="7">The sequence shown here is derived from an EMBL/GenBank/DDBJ whole genome shotgun (WGS) entry which is preliminary data.</text>
</comment>
<dbReference type="PANTHER" id="PTHR43798:SF31">
    <property type="entry name" value="AB HYDROLASE SUPERFAMILY PROTEIN YCLE"/>
    <property type="match status" value="1"/>
</dbReference>
<dbReference type="EMBL" id="JAKOGG010000009">
    <property type="protein sequence ID" value="MCS4557374.1"/>
    <property type="molecule type" value="Genomic_DNA"/>
</dbReference>
<evidence type="ECO:0000259" key="6">
    <source>
        <dbReference type="Pfam" id="PF00561"/>
    </source>
</evidence>
<evidence type="ECO:0000313" key="8">
    <source>
        <dbReference type="Proteomes" id="UP001201549"/>
    </source>
</evidence>
<dbReference type="Gene3D" id="3.40.50.1820">
    <property type="entry name" value="alpha/beta hydrolase"/>
    <property type="match status" value="1"/>
</dbReference>
<feature type="active site" evidence="5">
    <location>
        <position position="233"/>
    </location>
</feature>
<gene>
    <name evidence="5 7" type="primary">bioH</name>
    <name evidence="7" type="ORF">L9G74_13055</name>
</gene>
<comment type="pathway">
    <text evidence="5">Cofactor biosynthesis; biotin biosynthesis.</text>
</comment>
<dbReference type="InterPro" id="IPR029058">
    <property type="entry name" value="AB_hydrolase_fold"/>
</dbReference>
<dbReference type="Proteomes" id="UP001201549">
    <property type="component" value="Unassembled WGS sequence"/>
</dbReference>
<name>A0ABT2FQ92_9GAMM</name>
<keyword evidence="2 5" id="KW-0963">Cytoplasm</keyword>
<dbReference type="HAMAP" id="MF_01260">
    <property type="entry name" value="Carboxylester"/>
    <property type="match status" value="1"/>
</dbReference>
<dbReference type="PANTHER" id="PTHR43798">
    <property type="entry name" value="MONOACYLGLYCEROL LIPASE"/>
    <property type="match status" value="1"/>
</dbReference>
<evidence type="ECO:0000256" key="1">
    <source>
        <dbReference type="ARBA" id="ARBA00022487"/>
    </source>
</evidence>
<proteinExistence type="inferred from homology"/>
<dbReference type="SUPFAM" id="SSF53474">
    <property type="entry name" value="alpha/beta-Hydrolases"/>
    <property type="match status" value="1"/>
</dbReference>
<keyword evidence="8" id="KW-1185">Reference proteome</keyword>
<evidence type="ECO:0000313" key="7">
    <source>
        <dbReference type="EMBL" id="MCS4557374.1"/>
    </source>
</evidence>
<comment type="catalytic activity">
    <reaction evidence="5">
        <text>6-carboxyhexanoyl-[ACP] methyl ester + H2O = 6-carboxyhexanoyl-[ACP] + methanol + H(+)</text>
        <dbReference type="Rhea" id="RHEA:42700"/>
        <dbReference type="Rhea" id="RHEA-COMP:9955"/>
        <dbReference type="Rhea" id="RHEA-COMP:10186"/>
        <dbReference type="ChEBI" id="CHEBI:15377"/>
        <dbReference type="ChEBI" id="CHEBI:15378"/>
        <dbReference type="ChEBI" id="CHEBI:17790"/>
        <dbReference type="ChEBI" id="CHEBI:78846"/>
        <dbReference type="ChEBI" id="CHEBI:82735"/>
        <dbReference type="EC" id="3.1.1.85"/>
    </reaction>
</comment>
<dbReference type="RefSeq" id="WP_238896854.1">
    <property type="nucleotide sequence ID" value="NZ_JAKOGG010000009.1"/>
</dbReference>
<dbReference type="GO" id="GO:0090499">
    <property type="term" value="F:pimelyl-[acyl-carrier protein] methyl ester esterase activity"/>
    <property type="evidence" value="ECO:0007669"/>
    <property type="project" value="UniProtKB-EC"/>
</dbReference>
<keyword evidence="1 5" id="KW-0719">Serine esterase</keyword>
<dbReference type="InterPro" id="IPR010076">
    <property type="entry name" value="BioH"/>
</dbReference>
<protein>
    <recommendedName>
        <fullName evidence="5">Pimeloyl-[acyl-carrier protein] methyl ester esterase</fullName>
        <ecNumber evidence="5">3.1.1.85</ecNumber>
    </recommendedName>
    <alternativeName>
        <fullName evidence="5">Biotin synthesis protein BioH</fullName>
    </alternativeName>
    <alternativeName>
        <fullName evidence="5">Carboxylesterase BioH</fullName>
    </alternativeName>
</protein>
<dbReference type="InterPro" id="IPR050266">
    <property type="entry name" value="AB_hydrolase_sf"/>
</dbReference>
<feature type="binding site" evidence="5">
    <location>
        <position position="233"/>
    </location>
    <ligand>
        <name>substrate</name>
    </ligand>
</feature>
<dbReference type="Pfam" id="PF00561">
    <property type="entry name" value="Abhydrolase_1"/>
    <property type="match status" value="1"/>
</dbReference>
<keyword evidence="3 5" id="KW-0093">Biotin biosynthesis</keyword>
<dbReference type="EC" id="3.1.1.85" evidence="5"/>
<dbReference type="NCBIfam" id="TIGR01738">
    <property type="entry name" value="bioH"/>
    <property type="match status" value="1"/>
</dbReference>
<feature type="binding site" evidence="5">
    <location>
        <begin position="81"/>
        <end position="82"/>
    </location>
    <ligand>
        <name>substrate</name>
    </ligand>
</feature>
<accession>A0ABT2FQ92</accession>
<feature type="binding site" evidence="5">
    <location>
        <position position="23"/>
    </location>
    <ligand>
        <name>substrate</name>
    </ligand>
</feature>
<reference evidence="8" key="1">
    <citation type="submission" date="2023-07" db="EMBL/GenBank/DDBJ databases">
        <title>Shewanella mangrovi sp. nov., an acetaldehyde- degrading bacterium isolated from mangrove sediment.</title>
        <authorList>
            <person name="Liu Y."/>
        </authorList>
    </citation>
    <scope>NUCLEOTIDE SEQUENCE [LARGE SCALE GENOMIC DNA]</scope>
    <source>
        <strain evidence="8">C32</strain>
    </source>
</reference>
<keyword evidence="4 5" id="KW-0378">Hydrolase</keyword>
<comment type="function">
    <text evidence="5">The physiological role of BioH is to remove the methyl group introduced by BioC when the pimeloyl moiety is complete. It allows to synthesize pimeloyl-ACP via the fatty acid synthetic pathway through the hydrolysis of the ester bonds of pimeloyl-ACP esters.</text>
</comment>
<comment type="similarity">
    <text evidence="5">Belongs to the AB hydrolase superfamily. Carboxylesterase BioH family.</text>
</comment>
<comment type="subcellular location">
    <subcellularLocation>
        <location evidence="5">Cytoplasm</location>
    </subcellularLocation>
</comment>
<feature type="active site" description="Nucleophile" evidence="5">
    <location>
        <position position="81"/>
    </location>
</feature>
<comment type="subunit">
    <text evidence="5">Monomer.</text>
</comment>
<evidence type="ECO:0000256" key="2">
    <source>
        <dbReference type="ARBA" id="ARBA00022490"/>
    </source>
</evidence>